<dbReference type="PANTHER" id="PTHR47519">
    <property type="entry name" value="NUCLEAR HORMONE RECEPTOR FAMILY MEMBER NHR-31-RELATED"/>
    <property type="match status" value="1"/>
</dbReference>
<organism evidence="16 17">
    <name type="scientific">Caenorhabditis bovis</name>
    <dbReference type="NCBI Taxonomy" id="2654633"/>
    <lineage>
        <taxon>Eukaryota</taxon>
        <taxon>Metazoa</taxon>
        <taxon>Ecdysozoa</taxon>
        <taxon>Nematoda</taxon>
        <taxon>Chromadorea</taxon>
        <taxon>Rhabditida</taxon>
        <taxon>Rhabditina</taxon>
        <taxon>Rhabditomorpha</taxon>
        <taxon>Rhabditoidea</taxon>
        <taxon>Rhabditidae</taxon>
        <taxon>Peloderinae</taxon>
        <taxon>Caenorhabditis</taxon>
    </lineage>
</organism>
<evidence type="ECO:0000259" key="15">
    <source>
        <dbReference type="PROSITE" id="PS51843"/>
    </source>
</evidence>
<dbReference type="PROSITE" id="PS51030">
    <property type="entry name" value="NUCLEAR_REC_DBD_2"/>
    <property type="match status" value="1"/>
</dbReference>
<evidence type="ECO:0000313" key="16">
    <source>
        <dbReference type="EMBL" id="CAB3404540.1"/>
    </source>
</evidence>
<dbReference type="InterPro" id="IPR000536">
    <property type="entry name" value="Nucl_hrmn_rcpt_lig-bd"/>
</dbReference>
<dbReference type="InterPro" id="IPR001628">
    <property type="entry name" value="Znf_hrmn_rcpt"/>
</dbReference>
<dbReference type="PRINTS" id="PR00047">
    <property type="entry name" value="STROIDFINGER"/>
</dbReference>
<keyword evidence="3 12" id="KW-0479">Metal-binding</keyword>
<dbReference type="GO" id="GO:0003700">
    <property type="term" value="F:DNA-binding transcription factor activity"/>
    <property type="evidence" value="ECO:0007669"/>
    <property type="project" value="InterPro"/>
</dbReference>
<dbReference type="Pfam" id="PF00104">
    <property type="entry name" value="Hormone_recep"/>
    <property type="match status" value="1"/>
</dbReference>
<name>A0A8S1EWF7_9PELO</name>
<dbReference type="InterPro" id="IPR052496">
    <property type="entry name" value="Orphan_Nuclear_Rcpt"/>
</dbReference>
<dbReference type="Gene3D" id="1.10.565.10">
    <property type="entry name" value="Retinoid X Receptor"/>
    <property type="match status" value="1"/>
</dbReference>
<dbReference type="PANTHER" id="PTHR47519:SF5">
    <property type="entry name" value="NUCLEAR HORMONE RECEPTOR E75"/>
    <property type="match status" value="1"/>
</dbReference>
<dbReference type="Proteomes" id="UP000494206">
    <property type="component" value="Unassembled WGS sequence"/>
</dbReference>
<dbReference type="GO" id="GO:0000978">
    <property type="term" value="F:RNA polymerase II cis-regulatory region sequence-specific DNA binding"/>
    <property type="evidence" value="ECO:0007669"/>
    <property type="project" value="InterPro"/>
</dbReference>
<accession>A0A8S1EWF7</accession>
<dbReference type="SMART" id="SM00399">
    <property type="entry name" value="ZnF_C4"/>
    <property type="match status" value="1"/>
</dbReference>
<dbReference type="EMBL" id="CADEPM010000004">
    <property type="protein sequence ID" value="CAB3404540.1"/>
    <property type="molecule type" value="Genomic_DNA"/>
</dbReference>
<dbReference type="PRINTS" id="PR00398">
    <property type="entry name" value="STRDHORMONER"/>
</dbReference>
<keyword evidence="5 12" id="KW-0862">Zinc</keyword>
<evidence type="ECO:0000259" key="14">
    <source>
        <dbReference type="PROSITE" id="PS51030"/>
    </source>
</evidence>
<dbReference type="InterPro" id="IPR035500">
    <property type="entry name" value="NHR-like_dom_sf"/>
</dbReference>
<dbReference type="Gene3D" id="3.30.50.10">
    <property type="entry name" value="Erythroid Transcription Factor GATA-1, subunit A"/>
    <property type="match status" value="1"/>
</dbReference>
<dbReference type="AlphaFoldDB" id="A0A8S1EWF7"/>
<evidence type="ECO:0000256" key="7">
    <source>
        <dbReference type="ARBA" id="ARBA00023125"/>
    </source>
</evidence>
<dbReference type="InterPro" id="IPR049636">
    <property type="entry name" value="HNF4-like_DBD"/>
</dbReference>
<evidence type="ECO:0000256" key="13">
    <source>
        <dbReference type="SAM" id="MobiDB-lite"/>
    </source>
</evidence>
<dbReference type="FunFam" id="3.30.50.10:FF:000030">
    <property type="entry name" value="Nuclear Hormone Receptor family"/>
    <property type="match status" value="1"/>
</dbReference>
<evidence type="ECO:0000256" key="9">
    <source>
        <dbReference type="ARBA" id="ARBA00023170"/>
    </source>
</evidence>
<evidence type="ECO:0000256" key="5">
    <source>
        <dbReference type="ARBA" id="ARBA00022833"/>
    </source>
</evidence>
<feature type="domain" description="Nuclear receptor" evidence="14">
    <location>
        <begin position="32"/>
        <end position="107"/>
    </location>
</feature>
<comment type="similarity">
    <text evidence="2 12">Belongs to the nuclear hormone receptor family.</text>
</comment>
<keyword evidence="10 12" id="KW-0539">Nucleus</keyword>
<keyword evidence="8 12" id="KW-0804">Transcription</keyword>
<keyword evidence="7 12" id="KW-0238">DNA-binding</keyword>
<evidence type="ECO:0000256" key="12">
    <source>
        <dbReference type="RuleBase" id="RU004334"/>
    </source>
</evidence>
<evidence type="ECO:0000256" key="3">
    <source>
        <dbReference type="ARBA" id="ARBA00022723"/>
    </source>
</evidence>
<keyword evidence="6 12" id="KW-0805">Transcription regulation</keyword>
<evidence type="ECO:0000256" key="10">
    <source>
        <dbReference type="ARBA" id="ARBA00023242"/>
    </source>
</evidence>
<feature type="region of interest" description="Disordered" evidence="13">
    <location>
        <begin position="106"/>
        <end position="141"/>
    </location>
</feature>
<evidence type="ECO:0000256" key="4">
    <source>
        <dbReference type="ARBA" id="ARBA00022771"/>
    </source>
</evidence>
<evidence type="ECO:0000256" key="11">
    <source>
        <dbReference type="ARBA" id="ARBA00037512"/>
    </source>
</evidence>
<feature type="domain" description="NR LBD" evidence="15">
    <location>
        <begin position="143"/>
        <end position="417"/>
    </location>
</feature>
<dbReference type="PROSITE" id="PS00031">
    <property type="entry name" value="NUCLEAR_REC_DBD_1"/>
    <property type="match status" value="1"/>
</dbReference>
<proteinExistence type="inferred from homology"/>
<evidence type="ECO:0000256" key="8">
    <source>
        <dbReference type="ARBA" id="ARBA00023163"/>
    </source>
</evidence>
<protein>
    <submittedName>
        <fullName evidence="16">Uncharacterized protein</fullName>
    </submittedName>
</protein>
<dbReference type="SMART" id="SM00430">
    <property type="entry name" value="HOLI"/>
    <property type="match status" value="1"/>
</dbReference>
<dbReference type="Pfam" id="PF00105">
    <property type="entry name" value="zf-C4"/>
    <property type="match status" value="1"/>
</dbReference>
<sequence>MFAPTSVYAYPHHNSAADDDDGSMSMHNNEGKGQCMVCGDRSAGKHYGVMACYGCKGFFRRTIRSAQTYACRFQQKCSIDKDQRNACRYCRFQRCLNVGMEPEAIRPDRDVIGKQKNPRKKKMKSDEASSLPSPGCDSPASNNEDAIISFLMDIEEQASGGRMSSETPIGINIVKSDPDFDAATLFHSQFIRSQETFQVKINYCAGRSASVEKLIEALRRYVLSAVHWIDALFGLANCSDVNEKVCLLKSIIGPYTVFNIAARTAQVSDADVICLCNRSTVPRHPARHLLDTNLVSNNFVGRVIDDLVIPTKKLRLTNNEIIVLSALIILEPDVRGLSPETTMALSGLRDRVQNALFNMIRDSFPNMQQVTSRFGNLLLLLPPLAKLSSLIGENVQLAMMFGISIDSLLVELYADINQPEVISTSCSSRDKSDVSTQTNVEGQLVSVKEEGDETPNSSTEENPNVANIAADILGLLPTFDMSTVANCQSMLPPANSYSNPFYFPPNTEGSSQFLPHSAPVLPNTYSNTFFDNTSVQTTSTPQNQQFQFS</sequence>
<evidence type="ECO:0000256" key="6">
    <source>
        <dbReference type="ARBA" id="ARBA00023015"/>
    </source>
</evidence>
<comment type="caution">
    <text evidence="16">The sequence shown here is derived from an EMBL/GenBank/DDBJ whole genome shotgun (WGS) entry which is preliminary data.</text>
</comment>
<dbReference type="InterPro" id="IPR013088">
    <property type="entry name" value="Znf_NHR/GATA"/>
</dbReference>
<dbReference type="InterPro" id="IPR001723">
    <property type="entry name" value="Nuclear_hrmn_rcpt"/>
</dbReference>
<dbReference type="PROSITE" id="PS51843">
    <property type="entry name" value="NR_LBD"/>
    <property type="match status" value="1"/>
</dbReference>
<dbReference type="GO" id="GO:0005634">
    <property type="term" value="C:nucleus"/>
    <property type="evidence" value="ECO:0007669"/>
    <property type="project" value="UniProtKB-SubCell"/>
</dbReference>
<dbReference type="GO" id="GO:0008270">
    <property type="term" value="F:zinc ion binding"/>
    <property type="evidence" value="ECO:0007669"/>
    <property type="project" value="UniProtKB-KW"/>
</dbReference>
<dbReference type="SUPFAM" id="SSF57716">
    <property type="entry name" value="Glucocorticoid receptor-like (DNA-binding domain)"/>
    <property type="match status" value="1"/>
</dbReference>
<dbReference type="SUPFAM" id="SSF48508">
    <property type="entry name" value="Nuclear receptor ligand-binding domain"/>
    <property type="match status" value="1"/>
</dbReference>
<keyword evidence="9 12" id="KW-0675">Receptor</keyword>
<evidence type="ECO:0000256" key="1">
    <source>
        <dbReference type="ARBA" id="ARBA00004123"/>
    </source>
</evidence>
<reference evidence="16 17" key="1">
    <citation type="submission" date="2020-04" db="EMBL/GenBank/DDBJ databases">
        <authorList>
            <person name="Laetsch R D."/>
            <person name="Stevens L."/>
            <person name="Kumar S."/>
            <person name="Blaxter L. M."/>
        </authorList>
    </citation>
    <scope>NUCLEOTIDE SEQUENCE [LARGE SCALE GENOMIC DNA]</scope>
</reference>
<comment type="subcellular location">
    <subcellularLocation>
        <location evidence="1 12">Nucleus</location>
    </subcellularLocation>
</comment>
<comment type="function">
    <text evidence="11">Orphan nuclear receptor.</text>
</comment>
<dbReference type="OrthoDB" id="5771769at2759"/>
<keyword evidence="4 12" id="KW-0863">Zinc-finger</keyword>
<keyword evidence="17" id="KW-1185">Reference proteome</keyword>
<evidence type="ECO:0000256" key="2">
    <source>
        <dbReference type="ARBA" id="ARBA00005993"/>
    </source>
</evidence>
<dbReference type="CDD" id="cd06960">
    <property type="entry name" value="NR_DBD_HNF4A"/>
    <property type="match status" value="1"/>
</dbReference>
<evidence type="ECO:0000313" key="17">
    <source>
        <dbReference type="Proteomes" id="UP000494206"/>
    </source>
</evidence>
<gene>
    <name evidence="16" type="ORF">CBOVIS_LOCUS6857</name>
</gene>